<feature type="transmembrane region" description="Helical" evidence="1">
    <location>
        <begin position="12"/>
        <end position="30"/>
    </location>
</feature>
<feature type="transmembrane region" description="Helical" evidence="1">
    <location>
        <begin position="74"/>
        <end position="96"/>
    </location>
</feature>
<reference evidence="2 3" key="1">
    <citation type="submission" date="2017-07" db="EMBL/GenBank/DDBJ databases">
        <title>Mechanisms for carbon and nitrogen cycling indicate functional differentiation within the Candidate Phyla Radiation.</title>
        <authorList>
            <person name="Danczak R.E."/>
            <person name="Johnston M.D."/>
            <person name="Kenah C."/>
            <person name="Slattery M."/>
            <person name="Wrighton K.C."/>
            <person name="Wilkins M.J."/>
        </authorList>
    </citation>
    <scope>NUCLEOTIDE SEQUENCE [LARGE SCALE GENOMIC DNA]</scope>
    <source>
        <strain evidence="2">Licking1014_85</strain>
    </source>
</reference>
<name>A0A554LM43_9BACT</name>
<protein>
    <submittedName>
        <fullName evidence="2">Uncharacterized protein</fullName>
    </submittedName>
</protein>
<evidence type="ECO:0000313" key="2">
    <source>
        <dbReference type="EMBL" id="TSC93854.1"/>
    </source>
</evidence>
<proteinExistence type="predicted"/>
<keyword evidence="1" id="KW-0812">Transmembrane</keyword>
<comment type="caution">
    <text evidence="2">The sequence shown here is derived from an EMBL/GenBank/DDBJ whole genome shotgun (WGS) entry which is preliminary data.</text>
</comment>
<keyword evidence="1" id="KW-1133">Transmembrane helix</keyword>
<accession>A0A554LM43</accession>
<dbReference type="EMBL" id="VMGI01000008">
    <property type="protein sequence ID" value="TSC93854.1"/>
    <property type="molecule type" value="Genomic_DNA"/>
</dbReference>
<dbReference type="AlphaFoldDB" id="A0A554LM43"/>
<keyword evidence="1" id="KW-0472">Membrane</keyword>
<evidence type="ECO:0000313" key="3">
    <source>
        <dbReference type="Proteomes" id="UP000315589"/>
    </source>
</evidence>
<evidence type="ECO:0000256" key="1">
    <source>
        <dbReference type="SAM" id="Phobius"/>
    </source>
</evidence>
<sequence length="134" mass="15268">MSNSIRVNLFSLFSYSLIGFGVWIYILYNYNPFTSDILTKAGFFASLFIWTSSFLAMILFFIRLSLVKKDNLKNYFYASIRQASIIAIIISGSLALKSINSLNAWQLIILMIIGVLIELFFIANPSIKKENKSI</sequence>
<gene>
    <name evidence="2" type="ORF">CEN91_99</name>
</gene>
<dbReference type="Proteomes" id="UP000315589">
    <property type="component" value="Unassembled WGS sequence"/>
</dbReference>
<organism evidence="2 3">
    <name type="scientific">Candidatus Berkelbacteria bacterium Licking1014_85</name>
    <dbReference type="NCBI Taxonomy" id="2017148"/>
    <lineage>
        <taxon>Bacteria</taxon>
        <taxon>Candidatus Berkelbacteria</taxon>
    </lineage>
</organism>
<feature type="transmembrane region" description="Helical" evidence="1">
    <location>
        <begin position="42"/>
        <end position="62"/>
    </location>
</feature>
<feature type="transmembrane region" description="Helical" evidence="1">
    <location>
        <begin position="102"/>
        <end position="123"/>
    </location>
</feature>